<proteinExistence type="predicted"/>
<keyword evidence="2" id="KW-1185">Reference proteome</keyword>
<dbReference type="Proteomes" id="UP000008467">
    <property type="component" value="Chromosome"/>
</dbReference>
<dbReference type="KEGG" id="cle:Clole_3754"/>
<name>F2JHU2_CELLD</name>
<protein>
    <submittedName>
        <fullName evidence="1">Uncharacterized protein</fullName>
    </submittedName>
</protein>
<dbReference type="AlphaFoldDB" id="F2JHU2"/>
<organism evidence="1 2">
    <name type="scientific">Cellulosilyticum lentocellum (strain ATCC 49066 / DSM 5427 / NCIMB 11756 / RHM5)</name>
    <name type="common">Clostridium lentocellum</name>
    <dbReference type="NCBI Taxonomy" id="642492"/>
    <lineage>
        <taxon>Bacteria</taxon>
        <taxon>Bacillati</taxon>
        <taxon>Bacillota</taxon>
        <taxon>Clostridia</taxon>
        <taxon>Lachnospirales</taxon>
        <taxon>Cellulosilyticaceae</taxon>
        <taxon>Cellulosilyticum</taxon>
    </lineage>
</organism>
<dbReference type="eggNOG" id="ENOG502ZX9S">
    <property type="taxonomic scope" value="Bacteria"/>
</dbReference>
<evidence type="ECO:0000313" key="2">
    <source>
        <dbReference type="Proteomes" id="UP000008467"/>
    </source>
</evidence>
<dbReference type="RefSeq" id="WP_013658710.1">
    <property type="nucleotide sequence ID" value="NC_015275.1"/>
</dbReference>
<accession>F2JHU2</accession>
<dbReference type="STRING" id="642492.Clole_3754"/>
<dbReference type="HOGENOM" id="CLU_536075_0_0_9"/>
<sequence>MAEIDISIDEVKVLFSNFKKHNKGITNTYSNEVRSLEQEMSRIKNKYSSYSYVVSKANDIRRLVTELDRINKDITTKGEKLSSGLQQVIKLTIESEQQSKTLIKETNAKISGKIRNGRISLNAVNLNQLESSFDEADIIRVNALSSSGIEAALEIGEYRNKLDYNVKSAVYIGGLDPNGVYRLGTDWEEQIFTSNKQYIFNTDLKTNLFNINAQRMVNTGTSSITNSASGNLYLWDPVKMALTGPNFALNSNISCAAFEDVNNITAGKDTSFGTYSRLATFKSEAKMNGSLFMIGNNRIQGPVLQGEANLHAALAEVGGNMTVGNPDVFALQGNANVAAVTGDAKAAIDFEAFDFGMDPITGMYIVTPPSFSGEANAAASAAKGSADITLGNTYANINGSAEGAALTASASAELEADLKDGDLYVKAEAGAAVLEGEVSGGVSILGLDIDVTLEGEAIAAGVKGGVGVKDDCFEIELGASLGIGGGAKLSVDWGDVKDTVIDWWDSLW</sequence>
<reference evidence="1 2" key="1">
    <citation type="journal article" date="2011" name="J. Bacteriol.">
        <title>Complete genome sequence of the cellulose-degrading bacterium Cellulosilyticum lentocellum.</title>
        <authorList>
            <consortium name="US DOE Joint Genome Institute"/>
            <person name="Miller D.A."/>
            <person name="Suen G."/>
            <person name="Bruce D."/>
            <person name="Copeland A."/>
            <person name="Cheng J.F."/>
            <person name="Detter C."/>
            <person name="Goodwin L.A."/>
            <person name="Han C.S."/>
            <person name="Hauser L.J."/>
            <person name="Land M.L."/>
            <person name="Lapidus A."/>
            <person name="Lucas S."/>
            <person name="Meincke L."/>
            <person name="Pitluck S."/>
            <person name="Tapia R."/>
            <person name="Teshima H."/>
            <person name="Woyke T."/>
            <person name="Fox B.G."/>
            <person name="Angert E.R."/>
            <person name="Currie C.R."/>
        </authorList>
    </citation>
    <scope>NUCLEOTIDE SEQUENCE [LARGE SCALE GENOMIC DNA]</scope>
    <source>
        <strain evidence="2">ATCC 49066 / DSM 5427 / NCIMB 11756 / RHM5</strain>
    </source>
</reference>
<gene>
    <name evidence="1" type="ordered locus">Clole_3754</name>
</gene>
<dbReference type="EMBL" id="CP002582">
    <property type="protein sequence ID" value="ADZ85434.1"/>
    <property type="molecule type" value="Genomic_DNA"/>
</dbReference>
<evidence type="ECO:0000313" key="1">
    <source>
        <dbReference type="EMBL" id="ADZ85434.1"/>
    </source>
</evidence>